<dbReference type="Proteomes" id="UP000734854">
    <property type="component" value="Unassembled WGS sequence"/>
</dbReference>
<proteinExistence type="predicted"/>
<protein>
    <submittedName>
        <fullName evidence="1">Uncharacterized protein</fullName>
    </submittedName>
</protein>
<evidence type="ECO:0000313" key="1">
    <source>
        <dbReference type="EMBL" id="KAG6538639.1"/>
    </source>
</evidence>
<keyword evidence="2" id="KW-1185">Reference proteome</keyword>
<organism evidence="1 2">
    <name type="scientific">Zingiber officinale</name>
    <name type="common">Ginger</name>
    <name type="synonym">Amomum zingiber</name>
    <dbReference type="NCBI Taxonomy" id="94328"/>
    <lineage>
        <taxon>Eukaryota</taxon>
        <taxon>Viridiplantae</taxon>
        <taxon>Streptophyta</taxon>
        <taxon>Embryophyta</taxon>
        <taxon>Tracheophyta</taxon>
        <taxon>Spermatophyta</taxon>
        <taxon>Magnoliopsida</taxon>
        <taxon>Liliopsida</taxon>
        <taxon>Zingiberales</taxon>
        <taxon>Zingiberaceae</taxon>
        <taxon>Zingiber</taxon>
    </lineage>
</organism>
<gene>
    <name evidence="1" type="ORF">ZIOFF_003763</name>
</gene>
<dbReference type="PANTHER" id="PTHR14000">
    <property type="entry name" value="FINGER CCCH DOMAIN PROTEIN, PUTATIVE (DUF3755)-RELATED"/>
    <property type="match status" value="1"/>
</dbReference>
<sequence>MTTGNSSMLNIISSLMSTSNSPGTVLDQMQGLQLRSTFSVSWSYEELEVLKQGLVRYVNEPNMLKYVKVAAMLPDKTVRDVAMRCRWMTVSRFYFASINRALKMQKKETGKRRKSEDFLIGKKMKDRKDKLIGSSSVAFLHQSRSKDESAYSSMRQNGNNSSSFLCGGWTIVLMASEH</sequence>
<reference evidence="1 2" key="1">
    <citation type="submission" date="2020-08" db="EMBL/GenBank/DDBJ databases">
        <title>Plant Genome Project.</title>
        <authorList>
            <person name="Zhang R.-G."/>
        </authorList>
    </citation>
    <scope>NUCLEOTIDE SEQUENCE [LARGE SCALE GENOMIC DNA]</scope>
    <source>
        <tissue evidence="1">Rhizome</tissue>
    </source>
</reference>
<name>A0A8J5IPY3_ZINOF</name>
<accession>A0A8J5IPY3</accession>
<dbReference type="AlphaFoldDB" id="A0A8J5IPY3"/>
<dbReference type="EMBL" id="JACMSC010000001">
    <property type="protein sequence ID" value="KAG6538639.1"/>
    <property type="molecule type" value="Genomic_DNA"/>
</dbReference>
<dbReference type="PANTHER" id="PTHR14000:SF6">
    <property type="entry name" value="OS02G0631200 PROTEIN"/>
    <property type="match status" value="1"/>
</dbReference>
<evidence type="ECO:0000313" key="2">
    <source>
        <dbReference type="Proteomes" id="UP000734854"/>
    </source>
</evidence>
<comment type="caution">
    <text evidence="1">The sequence shown here is derived from an EMBL/GenBank/DDBJ whole genome shotgun (WGS) entry which is preliminary data.</text>
</comment>